<dbReference type="Proteomes" id="UP000318017">
    <property type="component" value="Chromosome"/>
</dbReference>
<accession>A0A518GG86</accession>
<dbReference type="RefSeq" id="WP_145085256.1">
    <property type="nucleotide sequence ID" value="NZ_CP036298.1"/>
</dbReference>
<comment type="similarity">
    <text evidence="2">Belongs to the UPF0382 family.</text>
</comment>
<keyword evidence="4 6" id="KW-1133">Transmembrane helix</keyword>
<evidence type="ECO:0000256" key="6">
    <source>
        <dbReference type="SAM" id="Phobius"/>
    </source>
</evidence>
<dbReference type="InterPro" id="IPR006696">
    <property type="entry name" value="DUF423"/>
</dbReference>
<feature type="transmembrane region" description="Helical" evidence="6">
    <location>
        <begin position="82"/>
        <end position="101"/>
    </location>
</feature>
<evidence type="ECO:0000256" key="5">
    <source>
        <dbReference type="ARBA" id="ARBA00023136"/>
    </source>
</evidence>
<dbReference type="OrthoDB" id="9802121at2"/>
<evidence type="ECO:0000256" key="2">
    <source>
        <dbReference type="ARBA" id="ARBA00009694"/>
    </source>
</evidence>
<reference evidence="8 9" key="1">
    <citation type="submission" date="2019-02" db="EMBL/GenBank/DDBJ databases">
        <title>Deep-cultivation of Planctomycetes and their phenomic and genomic characterization uncovers novel biology.</title>
        <authorList>
            <person name="Wiegand S."/>
            <person name="Jogler M."/>
            <person name="Boedeker C."/>
            <person name="Pinto D."/>
            <person name="Vollmers J."/>
            <person name="Rivas-Marin E."/>
            <person name="Kohn T."/>
            <person name="Peeters S.H."/>
            <person name="Heuer A."/>
            <person name="Rast P."/>
            <person name="Oberbeckmann S."/>
            <person name="Bunk B."/>
            <person name="Jeske O."/>
            <person name="Meyerdierks A."/>
            <person name="Storesund J.E."/>
            <person name="Kallscheuer N."/>
            <person name="Luecker S."/>
            <person name="Lage O.M."/>
            <person name="Pohl T."/>
            <person name="Merkel B.J."/>
            <person name="Hornburger P."/>
            <person name="Mueller R.-W."/>
            <person name="Bruemmer F."/>
            <person name="Labrenz M."/>
            <person name="Spormann A.M."/>
            <person name="Op den Camp H."/>
            <person name="Overmann J."/>
            <person name="Amann R."/>
            <person name="Jetten M.S.M."/>
            <person name="Mascher T."/>
            <person name="Medema M.H."/>
            <person name="Devos D.P."/>
            <person name="Kaster A.-K."/>
            <person name="Ovreas L."/>
            <person name="Rohde M."/>
            <person name="Galperin M.Y."/>
            <person name="Jogler C."/>
        </authorList>
    </citation>
    <scope>NUCLEOTIDE SEQUENCE [LARGE SCALE GENOMIC DNA]</scope>
    <source>
        <strain evidence="8 9">Q31a</strain>
    </source>
</reference>
<dbReference type="PANTHER" id="PTHR43461">
    <property type="entry name" value="TRANSMEMBRANE PROTEIN 256"/>
    <property type="match status" value="1"/>
</dbReference>
<feature type="transmembrane region" description="Helical" evidence="6">
    <location>
        <begin position="52"/>
        <end position="70"/>
    </location>
</feature>
<dbReference type="Pfam" id="PF04241">
    <property type="entry name" value="DUF423"/>
    <property type="match status" value="1"/>
</dbReference>
<dbReference type="AlphaFoldDB" id="A0A518GG86"/>
<feature type="signal peptide" evidence="7">
    <location>
        <begin position="1"/>
        <end position="23"/>
    </location>
</feature>
<keyword evidence="3 6" id="KW-0812">Transmembrane</keyword>
<sequence precursor="true">MIRWIVLVAGLLGAAGVAVGANAAHGLESSLAEQGIDAEEIVKRLDQCDVAVRYHMTHMLALLVLGLQAGPTRLRRTTAASIFFLLGIALFSGGLYSMVYLGEMGHWAIVPCGGLCFMLGWLSVASLAIGARPAASTDAH</sequence>
<keyword evidence="9" id="KW-1185">Reference proteome</keyword>
<protein>
    <recommendedName>
        <fullName evidence="10">DUF423 domain-containing protein</fullName>
    </recommendedName>
</protein>
<evidence type="ECO:0000256" key="4">
    <source>
        <dbReference type="ARBA" id="ARBA00022989"/>
    </source>
</evidence>
<feature type="chain" id="PRO_5021713817" description="DUF423 domain-containing protein" evidence="7">
    <location>
        <begin position="24"/>
        <end position="140"/>
    </location>
</feature>
<dbReference type="PANTHER" id="PTHR43461:SF1">
    <property type="entry name" value="TRANSMEMBRANE PROTEIN 256"/>
    <property type="match status" value="1"/>
</dbReference>
<organism evidence="8 9">
    <name type="scientific">Aureliella helgolandensis</name>
    <dbReference type="NCBI Taxonomy" id="2527968"/>
    <lineage>
        <taxon>Bacteria</taxon>
        <taxon>Pseudomonadati</taxon>
        <taxon>Planctomycetota</taxon>
        <taxon>Planctomycetia</taxon>
        <taxon>Pirellulales</taxon>
        <taxon>Pirellulaceae</taxon>
        <taxon>Aureliella</taxon>
    </lineage>
</organism>
<evidence type="ECO:0000313" key="8">
    <source>
        <dbReference type="EMBL" id="QDV27609.1"/>
    </source>
</evidence>
<dbReference type="EMBL" id="CP036298">
    <property type="protein sequence ID" value="QDV27609.1"/>
    <property type="molecule type" value="Genomic_DNA"/>
</dbReference>
<feature type="transmembrane region" description="Helical" evidence="6">
    <location>
        <begin position="107"/>
        <end position="131"/>
    </location>
</feature>
<evidence type="ECO:0008006" key="10">
    <source>
        <dbReference type="Google" id="ProtNLM"/>
    </source>
</evidence>
<dbReference type="KEGG" id="ahel:Q31a_60010"/>
<comment type="subcellular location">
    <subcellularLocation>
        <location evidence="1">Membrane</location>
        <topology evidence="1">Multi-pass membrane protein</topology>
    </subcellularLocation>
</comment>
<evidence type="ECO:0000256" key="1">
    <source>
        <dbReference type="ARBA" id="ARBA00004141"/>
    </source>
</evidence>
<evidence type="ECO:0000256" key="3">
    <source>
        <dbReference type="ARBA" id="ARBA00022692"/>
    </source>
</evidence>
<keyword evidence="7" id="KW-0732">Signal</keyword>
<dbReference type="GO" id="GO:0005886">
    <property type="term" value="C:plasma membrane"/>
    <property type="evidence" value="ECO:0007669"/>
    <property type="project" value="TreeGrafter"/>
</dbReference>
<evidence type="ECO:0000313" key="9">
    <source>
        <dbReference type="Proteomes" id="UP000318017"/>
    </source>
</evidence>
<gene>
    <name evidence="8" type="ORF">Q31a_60010</name>
</gene>
<name>A0A518GG86_9BACT</name>
<proteinExistence type="inferred from homology"/>
<keyword evidence="5 6" id="KW-0472">Membrane</keyword>
<evidence type="ECO:0000256" key="7">
    <source>
        <dbReference type="SAM" id="SignalP"/>
    </source>
</evidence>